<reference evidence="2" key="1">
    <citation type="journal article" date="2022" name="Mol. Ecol. Resour.">
        <title>The genomes of chicory, endive, great burdock and yacon provide insights into Asteraceae palaeo-polyploidization history and plant inulin production.</title>
        <authorList>
            <person name="Fan W."/>
            <person name="Wang S."/>
            <person name="Wang H."/>
            <person name="Wang A."/>
            <person name="Jiang F."/>
            <person name="Liu H."/>
            <person name="Zhao H."/>
            <person name="Xu D."/>
            <person name="Zhang Y."/>
        </authorList>
    </citation>
    <scope>NUCLEOTIDE SEQUENCE [LARGE SCALE GENOMIC DNA]</scope>
    <source>
        <strain evidence="2">cv. Yunnan</strain>
    </source>
</reference>
<accession>A0ACB9JZU1</accession>
<name>A0ACB9JZU1_9ASTR</name>
<comment type="caution">
    <text evidence="1">The sequence shown here is derived from an EMBL/GenBank/DDBJ whole genome shotgun (WGS) entry which is preliminary data.</text>
</comment>
<organism evidence="1 2">
    <name type="scientific">Smallanthus sonchifolius</name>
    <dbReference type="NCBI Taxonomy" id="185202"/>
    <lineage>
        <taxon>Eukaryota</taxon>
        <taxon>Viridiplantae</taxon>
        <taxon>Streptophyta</taxon>
        <taxon>Embryophyta</taxon>
        <taxon>Tracheophyta</taxon>
        <taxon>Spermatophyta</taxon>
        <taxon>Magnoliopsida</taxon>
        <taxon>eudicotyledons</taxon>
        <taxon>Gunneridae</taxon>
        <taxon>Pentapetalae</taxon>
        <taxon>asterids</taxon>
        <taxon>campanulids</taxon>
        <taxon>Asterales</taxon>
        <taxon>Asteraceae</taxon>
        <taxon>Asteroideae</taxon>
        <taxon>Heliantheae alliance</taxon>
        <taxon>Millerieae</taxon>
        <taxon>Smallanthus</taxon>
    </lineage>
</organism>
<dbReference type="Proteomes" id="UP001056120">
    <property type="component" value="Linkage Group LG02"/>
</dbReference>
<reference evidence="1 2" key="2">
    <citation type="journal article" date="2022" name="Mol. Ecol. Resour.">
        <title>The genomes of chicory, endive, great burdock and yacon provide insights into Asteraceae paleo-polyploidization history and plant inulin production.</title>
        <authorList>
            <person name="Fan W."/>
            <person name="Wang S."/>
            <person name="Wang H."/>
            <person name="Wang A."/>
            <person name="Jiang F."/>
            <person name="Liu H."/>
            <person name="Zhao H."/>
            <person name="Xu D."/>
            <person name="Zhang Y."/>
        </authorList>
    </citation>
    <scope>NUCLEOTIDE SEQUENCE [LARGE SCALE GENOMIC DNA]</scope>
    <source>
        <strain evidence="2">cv. Yunnan</strain>
        <tissue evidence="1">Leaves</tissue>
    </source>
</reference>
<dbReference type="EMBL" id="CM042019">
    <property type="protein sequence ID" value="KAI3825424.1"/>
    <property type="molecule type" value="Genomic_DNA"/>
</dbReference>
<keyword evidence="2" id="KW-1185">Reference proteome</keyword>
<proteinExistence type="predicted"/>
<evidence type="ECO:0000313" key="1">
    <source>
        <dbReference type="EMBL" id="KAI3825424.1"/>
    </source>
</evidence>
<evidence type="ECO:0000313" key="2">
    <source>
        <dbReference type="Proteomes" id="UP001056120"/>
    </source>
</evidence>
<gene>
    <name evidence="1" type="ORF">L1987_06911</name>
</gene>
<protein>
    <submittedName>
        <fullName evidence="1">Uncharacterized protein</fullName>
    </submittedName>
</protein>
<sequence length="74" mass="8806">MRVEKKPPTSLKSKFHREASTWQNANHNVQNWILKDLDQFHFWVMENVKGNEIDLRLALGVTNQRVETLKMMVK</sequence>